<reference evidence="3 4" key="1">
    <citation type="submission" date="2021-03" db="EMBL/GenBank/DDBJ databases">
        <title>Genomic Encyclopedia of Type Strains, Phase IV (KMG-IV): sequencing the most valuable type-strain genomes for metagenomic binning, comparative biology and taxonomic classification.</title>
        <authorList>
            <person name="Goeker M."/>
        </authorList>
    </citation>
    <scope>NUCLEOTIDE SEQUENCE [LARGE SCALE GENOMIC DNA]</scope>
    <source>
        <strain evidence="3 4">DSM 26806</strain>
    </source>
</reference>
<dbReference type="Pfam" id="PF13449">
    <property type="entry name" value="Phytase-like"/>
    <property type="match status" value="1"/>
</dbReference>
<evidence type="ECO:0000313" key="3">
    <source>
        <dbReference type="EMBL" id="MBP2001555.1"/>
    </source>
</evidence>
<dbReference type="SUPFAM" id="SSF63825">
    <property type="entry name" value="YWTD domain"/>
    <property type="match status" value="1"/>
</dbReference>
<proteinExistence type="predicted"/>
<dbReference type="Proteomes" id="UP001519288">
    <property type="component" value="Unassembled WGS sequence"/>
</dbReference>
<sequence length="460" mass="50426">MFNKKRLITALTALSLGSMSVLTTSAFAAQIQYITSSGQNTTTSAYESWDAAQSSLTLTSKPTLTGKYNLNQPDLAPGIKFGIGSSLTHIPGDADNIFYTTADRGPNGEVDVNGTTRRTFPMPNYTPTIYKIELSQGQIKVLQTIPLKIKGTDAVTGTSLITGLPNLKSRDEIPYDKAAANVISYDIYGLDVEGLAYNPKDDTFWISDEYGPYLVQVSRDGTLLQRLAPKGIGTELNTSALPLKENLPASYLNRRQNRGAEAVGITPDGKWLFTAMQSPLRNPDKSTDNSRALRILKIDLATLQPVAEYVYLTEDAKSYKDLKQSDIVISDLNVINENMLLIDERDKNAGDKAQLKKIYLTDLSKATNILGQYDDTSKAGKTLEQLSPAELSKAGVTSPQKTTILDAVEFKYPNEKIEGISLVNGHTLVIVNDNDFGVDRPDSKENGTDLWTFELPYTLK</sequence>
<feature type="domain" description="Phytase-like" evidence="2">
    <location>
        <begin position="82"/>
        <end position="436"/>
    </location>
</feature>
<protein>
    <recommendedName>
        <fullName evidence="2">Phytase-like domain-containing protein</fullName>
    </recommendedName>
</protein>
<keyword evidence="1" id="KW-0732">Signal</keyword>
<evidence type="ECO:0000313" key="4">
    <source>
        <dbReference type="Proteomes" id="UP001519288"/>
    </source>
</evidence>
<evidence type="ECO:0000256" key="1">
    <source>
        <dbReference type="SAM" id="SignalP"/>
    </source>
</evidence>
<keyword evidence="4" id="KW-1185">Reference proteome</keyword>
<organism evidence="3 4">
    <name type="scientific">Paenibacillus shirakamiensis</name>
    <dbReference type="NCBI Taxonomy" id="1265935"/>
    <lineage>
        <taxon>Bacteria</taxon>
        <taxon>Bacillati</taxon>
        <taxon>Bacillota</taxon>
        <taxon>Bacilli</taxon>
        <taxon>Bacillales</taxon>
        <taxon>Paenibacillaceae</taxon>
        <taxon>Paenibacillus</taxon>
    </lineage>
</organism>
<dbReference type="PANTHER" id="PTHR37957">
    <property type="entry name" value="BLR7070 PROTEIN"/>
    <property type="match status" value="1"/>
</dbReference>
<dbReference type="InterPro" id="IPR027372">
    <property type="entry name" value="Phytase-like_dom"/>
</dbReference>
<feature type="chain" id="PRO_5046031831" description="Phytase-like domain-containing protein" evidence="1">
    <location>
        <begin position="29"/>
        <end position="460"/>
    </location>
</feature>
<dbReference type="PANTHER" id="PTHR37957:SF1">
    <property type="entry name" value="PHYTASE-LIKE DOMAIN-CONTAINING PROTEIN"/>
    <property type="match status" value="1"/>
</dbReference>
<evidence type="ECO:0000259" key="2">
    <source>
        <dbReference type="Pfam" id="PF13449"/>
    </source>
</evidence>
<name>A0ABS4JIN0_9BACL</name>
<feature type="signal peptide" evidence="1">
    <location>
        <begin position="1"/>
        <end position="28"/>
    </location>
</feature>
<gene>
    <name evidence="3" type="ORF">J2Z69_002600</name>
</gene>
<dbReference type="EMBL" id="JAGGLD010000004">
    <property type="protein sequence ID" value="MBP2001555.1"/>
    <property type="molecule type" value="Genomic_DNA"/>
</dbReference>
<comment type="caution">
    <text evidence="3">The sequence shown here is derived from an EMBL/GenBank/DDBJ whole genome shotgun (WGS) entry which is preliminary data.</text>
</comment>
<dbReference type="RefSeq" id="WP_209863103.1">
    <property type="nucleotide sequence ID" value="NZ_JAGGLD010000004.1"/>
</dbReference>
<accession>A0ABS4JIN0</accession>